<dbReference type="PANTHER" id="PTHR15503:SF45">
    <property type="entry name" value="RNA-DIRECTED DNA POLYMERASE HOMOLOG"/>
    <property type="match status" value="1"/>
</dbReference>
<proteinExistence type="predicted"/>
<dbReference type="EMBL" id="VAHF01000011">
    <property type="protein sequence ID" value="TXG51635.1"/>
    <property type="molecule type" value="Genomic_DNA"/>
</dbReference>
<accession>A0A5C7H4P5</accession>
<evidence type="ECO:0000256" key="1">
    <source>
        <dbReference type="SAM" id="MobiDB-lite"/>
    </source>
</evidence>
<feature type="compositionally biased region" description="Basic and acidic residues" evidence="1">
    <location>
        <begin position="265"/>
        <end position="279"/>
    </location>
</feature>
<name>A0A5C7H4P5_9ROSI</name>
<evidence type="ECO:0000313" key="2">
    <source>
        <dbReference type="EMBL" id="TXG51635.1"/>
    </source>
</evidence>
<feature type="region of interest" description="Disordered" evidence="1">
    <location>
        <begin position="263"/>
        <end position="297"/>
    </location>
</feature>
<sequence length="297" mass="32885">MPPLSKPNRSPTTLPNRRKRSPTKAKVGETIPDKGAKAARRRDNGSLPTWTCRTSLVEHEKSQDEGYEAGMGSLRQLGAFKSNNAPPISTKKELMFVNASINGKAVRAMLDTGATHNFVFVDEAKKVGLKATSEGGTIKTVNSPVKPIASIANAIPVCLGEWSMEFFDQVHAFPFPIENSLSILDRSKTCMVPAEHMAKVESKVLSVLQFKRGLKKDPNFLATIRELNDGEDRITSSDPTPAKVQAVLNEYKDIMPKEHLKKLPPRREVDHQIELEPRAKPPAMVPYRMAPPELEEL</sequence>
<dbReference type="OrthoDB" id="1939491at2759"/>
<reference evidence="3" key="1">
    <citation type="journal article" date="2019" name="Gigascience">
        <title>De novo genome assembly of the endangered Acer yangbiense, a plant species with extremely small populations endemic to Yunnan Province, China.</title>
        <authorList>
            <person name="Yang J."/>
            <person name="Wariss H.M."/>
            <person name="Tao L."/>
            <person name="Zhang R."/>
            <person name="Yun Q."/>
            <person name="Hollingsworth P."/>
            <person name="Dao Z."/>
            <person name="Luo G."/>
            <person name="Guo H."/>
            <person name="Ma Y."/>
            <person name="Sun W."/>
        </authorList>
    </citation>
    <scope>NUCLEOTIDE SEQUENCE [LARGE SCALE GENOMIC DNA]</scope>
    <source>
        <strain evidence="3">cv. Malutang</strain>
    </source>
</reference>
<evidence type="ECO:0008006" key="4">
    <source>
        <dbReference type="Google" id="ProtNLM"/>
    </source>
</evidence>
<dbReference type="Pfam" id="PF13650">
    <property type="entry name" value="Asp_protease_2"/>
    <property type="match status" value="1"/>
</dbReference>
<protein>
    <recommendedName>
        <fullName evidence="4">Aspartic peptidase DDI1-type domain-containing protein</fullName>
    </recommendedName>
</protein>
<dbReference type="CDD" id="cd00303">
    <property type="entry name" value="retropepsin_like"/>
    <property type="match status" value="1"/>
</dbReference>
<dbReference type="PANTHER" id="PTHR15503">
    <property type="entry name" value="LDOC1 RELATED"/>
    <property type="match status" value="1"/>
</dbReference>
<keyword evidence="3" id="KW-1185">Reference proteome</keyword>
<dbReference type="Gene3D" id="2.40.70.10">
    <property type="entry name" value="Acid Proteases"/>
    <property type="match status" value="1"/>
</dbReference>
<evidence type="ECO:0000313" key="3">
    <source>
        <dbReference type="Proteomes" id="UP000323000"/>
    </source>
</evidence>
<feature type="region of interest" description="Disordered" evidence="1">
    <location>
        <begin position="1"/>
        <end position="48"/>
    </location>
</feature>
<organism evidence="2 3">
    <name type="scientific">Acer yangbiense</name>
    <dbReference type="NCBI Taxonomy" id="1000413"/>
    <lineage>
        <taxon>Eukaryota</taxon>
        <taxon>Viridiplantae</taxon>
        <taxon>Streptophyta</taxon>
        <taxon>Embryophyta</taxon>
        <taxon>Tracheophyta</taxon>
        <taxon>Spermatophyta</taxon>
        <taxon>Magnoliopsida</taxon>
        <taxon>eudicotyledons</taxon>
        <taxon>Gunneridae</taxon>
        <taxon>Pentapetalae</taxon>
        <taxon>rosids</taxon>
        <taxon>malvids</taxon>
        <taxon>Sapindales</taxon>
        <taxon>Sapindaceae</taxon>
        <taxon>Hippocastanoideae</taxon>
        <taxon>Acereae</taxon>
        <taxon>Acer</taxon>
    </lineage>
</organism>
<dbReference type="InterPro" id="IPR032567">
    <property type="entry name" value="RTL1-rel"/>
</dbReference>
<comment type="caution">
    <text evidence="2">The sequence shown here is derived from an EMBL/GenBank/DDBJ whole genome shotgun (WGS) entry which is preliminary data.</text>
</comment>
<gene>
    <name evidence="2" type="ORF">EZV62_024159</name>
</gene>
<dbReference type="SUPFAM" id="SSF50630">
    <property type="entry name" value="Acid proteases"/>
    <property type="match status" value="1"/>
</dbReference>
<feature type="compositionally biased region" description="Basic and acidic residues" evidence="1">
    <location>
        <begin position="31"/>
        <end position="44"/>
    </location>
</feature>
<dbReference type="Proteomes" id="UP000323000">
    <property type="component" value="Chromosome 11"/>
</dbReference>
<dbReference type="AlphaFoldDB" id="A0A5C7H4P5"/>
<dbReference type="InterPro" id="IPR021109">
    <property type="entry name" value="Peptidase_aspartic_dom_sf"/>
</dbReference>